<evidence type="ECO:0000313" key="3">
    <source>
        <dbReference type="Proteomes" id="UP000321532"/>
    </source>
</evidence>
<feature type="signal peptide" evidence="1">
    <location>
        <begin position="1"/>
        <end position="19"/>
    </location>
</feature>
<feature type="chain" id="PRO_5021751550" description="SH3b domain-containing protein" evidence="1">
    <location>
        <begin position="20"/>
        <end position="99"/>
    </location>
</feature>
<protein>
    <recommendedName>
        <fullName evidence="4">SH3b domain-containing protein</fullName>
    </recommendedName>
</protein>
<sequence>MKKVFFTLALLVQVGFAMATEKNKITAQVRHQNVKMYQQAGTASQLLKELSTADQIEVVRRLNDQWTLVIVDGVAGYVLHTELVKPIASRTLAVAAVKR</sequence>
<dbReference type="Proteomes" id="UP000321532">
    <property type="component" value="Unassembled WGS sequence"/>
</dbReference>
<keyword evidence="1" id="KW-0732">Signal</keyword>
<reference evidence="2 3" key="1">
    <citation type="submission" date="2019-07" db="EMBL/GenBank/DDBJ databases">
        <title>Whole genome shotgun sequence of Adhaeribacter aerolatus NBRC 106133.</title>
        <authorList>
            <person name="Hosoyama A."/>
            <person name="Uohara A."/>
            <person name="Ohji S."/>
            <person name="Ichikawa N."/>
        </authorList>
    </citation>
    <scope>NUCLEOTIDE SEQUENCE [LARGE SCALE GENOMIC DNA]</scope>
    <source>
        <strain evidence="2 3">NBRC 106133</strain>
    </source>
</reference>
<dbReference type="RefSeq" id="WP_146900017.1">
    <property type="nucleotide sequence ID" value="NZ_BJYS01000025.1"/>
</dbReference>
<dbReference type="OrthoDB" id="894232at2"/>
<organism evidence="2 3">
    <name type="scientific">Adhaeribacter aerolatus</name>
    <dbReference type="NCBI Taxonomy" id="670289"/>
    <lineage>
        <taxon>Bacteria</taxon>
        <taxon>Pseudomonadati</taxon>
        <taxon>Bacteroidota</taxon>
        <taxon>Cytophagia</taxon>
        <taxon>Cytophagales</taxon>
        <taxon>Hymenobacteraceae</taxon>
        <taxon>Adhaeribacter</taxon>
    </lineage>
</organism>
<dbReference type="AlphaFoldDB" id="A0A512B0Z0"/>
<evidence type="ECO:0000313" key="2">
    <source>
        <dbReference type="EMBL" id="GEO05630.1"/>
    </source>
</evidence>
<proteinExistence type="predicted"/>
<evidence type="ECO:0000256" key="1">
    <source>
        <dbReference type="SAM" id="SignalP"/>
    </source>
</evidence>
<dbReference type="Gene3D" id="2.30.30.40">
    <property type="entry name" value="SH3 Domains"/>
    <property type="match status" value="1"/>
</dbReference>
<evidence type="ECO:0008006" key="4">
    <source>
        <dbReference type="Google" id="ProtNLM"/>
    </source>
</evidence>
<comment type="caution">
    <text evidence="2">The sequence shown here is derived from an EMBL/GenBank/DDBJ whole genome shotgun (WGS) entry which is preliminary data.</text>
</comment>
<accession>A0A512B0Z0</accession>
<dbReference type="EMBL" id="BJYS01000025">
    <property type="protein sequence ID" value="GEO05630.1"/>
    <property type="molecule type" value="Genomic_DNA"/>
</dbReference>
<gene>
    <name evidence="2" type="ORF">AAE02nite_32940</name>
</gene>
<name>A0A512B0Z0_9BACT</name>
<keyword evidence="3" id="KW-1185">Reference proteome</keyword>